<protein>
    <submittedName>
        <fullName evidence="2">Uncharacterized protein</fullName>
    </submittedName>
</protein>
<dbReference type="CDD" id="cd09212">
    <property type="entry name" value="PUB"/>
    <property type="match status" value="1"/>
</dbReference>
<reference evidence="2" key="1">
    <citation type="submission" date="2020-10" db="EMBL/GenBank/DDBJ databases">
        <title>Unveiling of a novel bifunctional photoreceptor, Dualchrome1, isolated from a cosmopolitan green alga.</title>
        <authorList>
            <person name="Suzuki S."/>
            <person name="Kawachi M."/>
        </authorList>
    </citation>
    <scope>NUCLEOTIDE SEQUENCE</scope>
    <source>
        <strain evidence="2">NIES 2893</strain>
    </source>
</reference>
<comment type="caution">
    <text evidence="2">The sequence shown here is derived from an EMBL/GenBank/DDBJ whole genome shotgun (WGS) entry which is preliminary data.</text>
</comment>
<sequence>MHKHRRLRRGNAALTAAVFDVAGGWHLLRAVGFNVETKDGETFLVYTPPSSQPHAALDCALSRICTLREGAVKAGAQPTSPSTSHTGGGHTCSHCAKTIDDGTTRLFSGAHDAPPGEFRYECSTCVAEDKPPYVLCEGCWDAYTAGELKHASGHNFETIHPITQRHGTYNSPGAPGSASPWGGLGGGLSVGRARDRLRERTGL</sequence>
<name>A0A830H7E0_9CHLO</name>
<dbReference type="Gene3D" id="1.20.58.2190">
    <property type="match status" value="1"/>
</dbReference>
<keyword evidence="3" id="KW-1185">Reference proteome</keyword>
<dbReference type="SUPFAM" id="SSF143503">
    <property type="entry name" value="PUG domain-like"/>
    <property type="match status" value="1"/>
</dbReference>
<evidence type="ECO:0000313" key="2">
    <source>
        <dbReference type="EMBL" id="GHP01591.1"/>
    </source>
</evidence>
<evidence type="ECO:0000256" key="1">
    <source>
        <dbReference type="SAM" id="MobiDB-lite"/>
    </source>
</evidence>
<dbReference type="InterPro" id="IPR036339">
    <property type="entry name" value="PUB-like_dom_sf"/>
</dbReference>
<feature type="compositionally biased region" description="Basic and acidic residues" evidence="1">
    <location>
        <begin position="192"/>
        <end position="203"/>
    </location>
</feature>
<proteinExistence type="predicted"/>
<dbReference type="AlphaFoldDB" id="A0A830H7E0"/>
<dbReference type="OrthoDB" id="30336at2759"/>
<gene>
    <name evidence="2" type="ORF">PPROV_000034700</name>
</gene>
<dbReference type="Proteomes" id="UP000660262">
    <property type="component" value="Unassembled WGS sequence"/>
</dbReference>
<organism evidence="2 3">
    <name type="scientific">Pycnococcus provasolii</name>
    <dbReference type="NCBI Taxonomy" id="41880"/>
    <lineage>
        <taxon>Eukaryota</taxon>
        <taxon>Viridiplantae</taxon>
        <taxon>Chlorophyta</taxon>
        <taxon>Pseudoscourfieldiophyceae</taxon>
        <taxon>Pseudoscourfieldiales</taxon>
        <taxon>Pycnococcaceae</taxon>
        <taxon>Pycnococcus</taxon>
    </lineage>
</organism>
<dbReference type="EMBL" id="BNJQ01000001">
    <property type="protein sequence ID" value="GHP01591.1"/>
    <property type="molecule type" value="Genomic_DNA"/>
</dbReference>
<feature type="region of interest" description="Disordered" evidence="1">
    <location>
        <begin position="168"/>
        <end position="203"/>
    </location>
</feature>
<evidence type="ECO:0000313" key="3">
    <source>
        <dbReference type="Proteomes" id="UP000660262"/>
    </source>
</evidence>
<feature type="compositionally biased region" description="Low complexity" evidence="1">
    <location>
        <begin position="171"/>
        <end position="181"/>
    </location>
</feature>
<accession>A0A830H7E0</accession>